<feature type="non-terminal residue" evidence="2">
    <location>
        <position position="1"/>
    </location>
</feature>
<dbReference type="NCBIfam" id="NF033889">
    <property type="entry name" value="termin_lrg_T7"/>
    <property type="match status" value="1"/>
</dbReference>
<dbReference type="Pfam" id="PF22530">
    <property type="entry name" value="Terminase-T7_RNaseH-like"/>
    <property type="match status" value="1"/>
</dbReference>
<feature type="non-terminal residue" evidence="2">
    <location>
        <position position="353"/>
    </location>
</feature>
<gene>
    <name evidence="2" type="ORF">METZ01_LOCUS257590</name>
</gene>
<dbReference type="Gene3D" id="3.40.50.300">
    <property type="entry name" value="P-loop containing nucleotide triphosphate hydrolases"/>
    <property type="match status" value="1"/>
</dbReference>
<proteinExistence type="predicted"/>
<dbReference type="InterPro" id="IPR027417">
    <property type="entry name" value="P-loop_NTPase"/>
</dbReference>
<accession>A0A382IYJ8</accession>
<sequence>DIAEYLQSGPKRLIIQAFRGVGKSWITSAFVVWKLLCDPQLKFLVVSASKQRSDDFSTFTKRIIHEMPILQHLRAREDQRSSNVAFDVAPSRASHAPSVKSVGITGQIVGSRAHIIVADDVEVLSNALTQVMRDKLGEVVKEFDAVVMPKVGRIVYLGTPQVEESLYTNLQTRGYKCRIWPARMPESRLKTFYGTKLAPFISTLEKTVGQPTDPFRFDDLDLVEREASYGKSGFALQFMLDTSGEDDQRYPLKLRDLLVIPLNTEKAPGRIQWARDELMDLPAVGLSGDYFYKPFEVSADYYEYTGAAMHIDPAGRGADETGYVITKILNGKIFVLAIGGLKGGYDKPTLRKL</sequence>
<organism evidence="2">
    <name type="scientific">marine metagenome</name>
    <dbReference type="NCBI Taxonomy" id="408172"/>
    <lineage>
        <taxon>unclassified sequences</taxon>
        <taxon>metagenomes</taxon>
        <taxon>ecological metagenomes</taxon>
    </lineage>
</organism>
<dbReference type="InterPro" id="IPR047987">
    <property type="entry name" value="Gp19-like_virus"/>
</dbReference>
<dbReference type="EMBL" id="UINC01070522">
    <property type="protein sequence ID" value="SVC04736.1"/>
    <property type="molecule type" value="Genomic_DNA"/>
</dbReference>
<evidence type="ECO:0000259" key="1">
    <source>
        <dbReference type="Pfam" id="PF22530"/>
    </source>
</evidence>
<protein>
    <recommendedName>
        <fullName evidence="1">Terminase large subunit ribonuclease H-like domain-containing protein</fullName>
    </recommendedName>
</protein>
<dbReference type="AlphaFoldDB" id="A0A382IYJ8"/>
<dbReference type="InterPro" id="IPR054762">
    <property type="entry name" value="Gp19_RNaseH-like"/>
</dbReference>
<evidence type="ECO:0000313" key="2">
    <source>
        <dbReference type="EMBL" id="SVC04736.1"/>
    </source>
</evidence>
<feature type="domain" description="Terminase large subunit ribonuclease H-like" evidence="1">
    <location>
        <begin position="311"/>
        <end position="353"/>
    </location>
</feature>
<name>A0A382IYJ8_9ZZZZ</name>
<reference evidence="2" key="1">
    <citation type="submission" date="2018-05" db="EMBL/GenBank/DDBJ databases">
        <authorList>
            <person name="Lanie J.A."/>
            <person name="Ng W.-L."/>
            <person name="Kazmierczak K.M."/>
            <person name="Andrzejewski T.M."/>
            <person name="Davidsen T.M."/>
            <person name="Wayne K.J."/>
            <person name="Tettelin H."/>
            <person name="Glass J.I."/>
            <person name="Rusch D."/>
            <person name="Podicherti R."/>
            <person name="Tsui H.-C.T."/>
            <person name="Winkler M.E."/>
        </authorList>
    </citation>
    <scope>NUCLEOTIDE SEQUENCE</scope>
</reference>